<gene>
    <name evidence="13" type="ORF">DC28_10915</name>
</gene>
<keyword evidence="6" id="KW-0547">Nucleotide-binding</keyword>
<evidence type="ECO:0000313" key="13">
    <source>
        <dbReference type="EMBL" id="KGE71744.1"/>
    </source>
</evidence>
<dbReference type="InterPro" id="IPR011009">
    <property type="entry name" value="Kinase-like_dom_sf"/>
</dbReference>
<keyword evidence="9" id="KW-0460">Magnesium</keyword>
<keyword evidence="10" id="KW-0346">Stress response</keyword>
<feature type="compositionally biased region" description="Basic and acidic residues" evidence="11">
    <location>
        <begin position="95"/>
        <end position="116"/>
    </location>
</feature>
<dbReference type="GO" id="GO:0005737">
    <property type="term" value="C:cytoplasm"/>
    <property type="evidence" value="ECO:0007669"/>
    <property type="project" value="TreeGrafter"/>
</dbReference>
<organism evidence="13 14">
    <name type="scientific">Spirochaeta lutea</name>
    <dbReference type="NCBI Taxonomy" id="1480694"/>
    <lineage>
        <taxon>Bacteria</taxon>
        <taxon>Pseudomonadati</taxon>
        <taxon>Spirochaetota</taxon>
        <taxon>Spirochaetia</taxon>
        <taxon>Spirochaetales</taxon>
        <taxon>Spirochaetaceae</taxon>
        <taxon>Spirochaeta</taxon>
    </lineage>
</organism>
<evidence type="ECO:0000256" key="8">
    <source>
        <dbReference type="ARBA" id="ARBA00022840"/>
    </source>
</evidence>
<dbReference type="Pfam" id="PF01636">
    <property type="entry name" value="APH"/>
    <property type="match status" value="1"/>
</dbReference>
<dbReference type="eggNOG" id="COG2334">
    <property type="taxonomic scope" value="Bacteria"/>
</dbReference>
<keyword evidence="1" id="KW-0963">Cytoplasm</keyword>
<keyword evidence="7" id="KW-0418">Kinase</keyword>
<keyword evidence="5" id="KW-0479">Metal-binding</keyword>
<evidence type="ECO:0000259" key="12">
    <source>
        <dbReference type="Pfam" id="PF01636"/>
    </source>
</evidence>
<dbReference type="EMBL" id="JNUP01000065">
    <property type="protein sequence ID" value="KGE71744.1"/>
    <property type="molecule type" value="Genomic_DNA"/>
</dbReference>
<comment type="caution">
    <text evidence="13">The sequence shown here is derived from an EMBL/GenBank/DDBJ whole genome shotgun (WGS) entry which is preliminary data.</text>
</comment>
<evidence type="ECO:0000256" key="4">
    <source>
        <dbReference type="ARBA" id="ARBA00022679"/>
    </source>
</evidence>
<evidence type="ECO:0000256" key="3">
    <source>
        <dbReference type="ARBA" id="ARBA00022553"/>
    </source>
</evidence>
<protein>
    <recommendedName>
        <fullName evidence="12">Aminoglycoside phosphotransferase domain-containing protein</fullName>
    </recommendedName>
</protein>
<dbReference type="GO" id="GO:0004674">
    <property type="term" value="F:protein serine/threonine kinase activity"/>
    <property type="evidence" value="ECO:0007669"/>
    <property type="project" value="UniProtKB-KW"/>
</dbReference>
<proteinExistence type="predicted"/>
<evidence type="ECO:0000313" key="14">
    <source>
        <dbReference type="Proteomes" id="UP000029692"/>
    </source>
</evidence>
<keyword evidence="8" id="KW-0067">ATP-binding</keyword>
<dbReference type="STRING" id="1480694.DC28_10915"/>
<dbReference type="GO" id="GO:0046872">
    <property type="term" value="F:metal ion binding"/>
    <property type="evidence" value="ECO:0007669"/>
    <property type="project" value="UniProtKB-KW"/>
</dbReference>
<dbReference type="RefSeq" id="WP_037548216.1">
    <property type="nucleotide sequence ID" value="NZ_JNUP01000065.1"/>
</dbReference>
<sequence length="358" mass="41436">MSDFSRLTPPMVIAAVEQAYELNLDGTVTGYPSYINRVYGLRTDQGQELMVKFYRPGRWTEQALEEEVQFTLDCASLDLPVVPPLPLEQPLTHLPDSESARDRPPSDGLHSDRPPDPEDYLAVLSLDHPAEPSPQDQELEIFFSLFPKRSGRSFDTDREEDWIRIGSLVGRLHRASGIRKAEYRLTCTPGSSTRLFLDELESEQVIHPELSLDFLGLARRVCRDIEPLFQSIPLIRIHGDCHRGNILDRGPQGLLLMDFDDMMTGPAVQDLWMLLPGRLEDSRYEMELLLEGYRSWNPLAESQLSLIEPLRFMRMIYYLAWQSRQRRDRGFQENHPAWGTRSFWITELEDLREQARHI</sequence>
<keyword evidence="2" id="KW-0723">Serine/threonine-protein kinase</keyword>
<dbReference type="Gene3D" id="1.20.1270.170">
    <property type="match status" value="1"/>
</dbReference>
<dbReference type="PANTHER" id="PTHR39573">
    <property type="entry name" value="STRESS RESPONSE KINASE A"/>
    <property type="match status" value="1"/>
</dbReference>
<dbReference type="Gene3D" id="3.30.200.70">
    <property type="match status" value="1"/>
</dbReference>
<evidence type="ECO:0000256" key="5">
    <source>
        <dbReference type="ARBA" id="ARBA00022723"/>
    </source>
</evidence>
<name>A0A098QVI6_9SPIO</name>
<reference evidence="13 14" key="1">
    <citation type="submission" date="2014-05" db="EMBL/GenBank/DDBJ databases">
        <title>De novo Genome Sequence of Spirocheata sp.</title>
        <authorList>
            <person name="Shivani Y."/>
            <person name="Subhash Y."/>
            <person name="Tushar L."/>
            <person name="Sasikala C."/>
            <person name="Ramana C.V."/>
        </authorList>
    </citation>
    <scope>NUCLEOTIDE SEQUENCE [LARGE SCALE GENOMIC DNA]</scope>
    <source>
        <strain evidence="13 14">JC230</strain>
    </source>
</reference>
<keyword evidence="4" id="KW-0808">Transferase</keyword>
<dbReference type="AlphaFoldDB" id="A0A098QVI6"/>
<feature type="region of interest" description="Disordered" evidence="11">
    <location>
        <begin position="88"/>
        <end position="120"/>
    </location>
</feature>
<dbReference type="InterPro" id="IPR002575">
    <property type="entry name" value="Aminoglycoside_PTrfase"/>
</dbReference>
<dbReference type="SUPFAM" id="SSF56112">
    <property type="entry name" value="Protein kinase-like (PK-like)"/>
    <property type="match status" value="1"/>
</dbReference>
<dbReference type="Gene3D" id="3.90.1200.10">
    <property type="match status" value="1"/>
</dbReference>
<evidence type="ECO:0000256" key="7">
    <source>
        <dbReference type="ARBA" id="ARBA00022777"/>
    </source>
</evidence>
<evidence type="ECO:0000256" key="1">
    <source>
        <dbReference type="ARBA" id="ARBA00022490"/>
    </source>
</evidence>
<keyword evidence="14" id="KW-1185">Reference proteome</keyword>
<dbReference type="InterPro" id="IPR032882">
    <property type="entry name" value="SrkA/RdoA"/>
</dbReference>
<accession>A0A098QVI6</accession>
<keyword evidence="3" id="KW-0597">Phosphoprotein</keyword>
<evidence type="ECO:0000256" key="9">
    <source>
        <dbReference type="ARBA" id="ARBA00022842"/>
    </source>
</evidence>
<dbReference type="Proteomes" id="UP000029692">
    <property type="component" value="Unassembled WGS sequence"/>
</dbReference>
<feature type="domain" description="Aminoglycoside phosphotransferase" evidence="12">
    <location>
        <begin position="30"/>
        <end position="284"/>
    </location>
</feature>
<dbReference type="PANTHER" id="PTHR39573:SF1">
    <property type="entry name" value="STRESS RESPONSE KINASE A"/>
    <property type="match status" value="1"/>
</dbReference>
<evidence type="ECO:0000256" key="2">
    <source>
        <dbReference type="ARBA" id="ARBA00022527"/>
    </source>
</evidence>
<evidence type="ECO:0000256" key="11">
    <source>
        <dbReference type="SAM" id="MobiDB-lite"/>
    </source>
</evidence>
<evidence type="ECO:0000256" key="10">
    <source>
        <dbReference type="ARBA" id="ARBA00023016"/>
    </source>
</evidence>
<evidence type="ECO:0000256" key="6">
    <source>
        <dbReference type="ARBA" id="ARBA00022741"/>
    </source>
</evidence>
<dbReference type="GO" id="GO:0005524">
    <property type="term" value="F:ATP binding"/>
    <property type="evidence" value="ECO:0007669"/>
    <property type="project" value="UniProtKB-KW"/>
</dbReference>